<dbReference type="PANTHER" id="PTHR30469">
    <property type="entry name" value="MULTIDRUG RESISTANCE PROTEIN MDTA"/>
    <property type="match status" value="1"/>
</dbReference>
<proteinExistence type="inferred from homology"/>
<dbReference type="EMBL" id="QRHE01000006">
    <property type="protein sequence ID" value="RHF51534.1"/>
    <property type="molecule type" value="Genomic_DNA"/>
</dbReference>
<dbReference type="InterPro" id="IPR058792">
    <property type="entry name" value="Beta-barrel_RND_2"/>
</dbReference>
<dbReference type="RefSeq" id="WP_118176157.1">
    <property type="nucleotide sequence ID" value="NZ_CBCSRO010000007.1"/>
</dbReference>
<feature type="domain" description="CzcB-like barrel-sandwich hybrid" evidence="5">
    <location>
        <begin position="81"/>
        <end position="258"/>
    </location>
</feature>
<accession>A0A414NWN7</accession>
<name>A0A414NWN7_9FIRM</name>
<evidence type="ECO:0000313" key="7">
    <source>
        <dbReference type="EMBL" id="RHF51534.1"/>
    </source>
</evidence>
<evidence type="ECO:0000256" key="1">
    <source>
        <dbReference type="ARBA" id="ARBA00009477"/>
    </source>
</evidence>
<dbReference type="NCBIfam" id="TIGR01730">
    <property type="entry name" value="RND_mfp"/>
    <property type="match status" value="1"/>
</dbReference>
<dbReference type="InterPro" id="IPR058637">
    <property type="entry name" value="YknX-like_C"/>
</dbReference>
<dbReference type="Gene3D" id="2.40.30.170">
    <property type="match status" value="1"/>
</dbReference>
<evidence type="ECO:0000256" key="3">
    <source>
        <dbReference type="SAM" id="MobiDB-lite"/>
    </source>
</evidence>
<dbReference type="GO" id="GO:1990281">
    <property type="term" value="C:efflux pump complex"/>
    <property type="evidence" value="ECO:0007669"/>
    <property type="project" value="TreeGrafter"/>
</dbReference>
<dbReference type="SUPFAM" id="SSF111369">
    <property type="entry name" value="HlyD-like secretion proteins"/>
    <property type="match status" value="1"/>
</dbReference>
<evidence type="ECO:0000313" key="8">
    <source>
        <dbReference type="Proteomes" id="UP000283442"/>
    </source>
</evidence>
<dbReference type="AlphaFoldDB" id="A0A414NWN7"/>
<dbReference type="Gene3D" id="2.40.50.100">
    <property type="match status" value="1"/>
</dbReference>
<dbReference type="InterPro" id="IPR058647">
    <property type="entry name" value="BSH_CzcB-like"/>
</dbReference>
<sequence>MRHRFTQFNRIDRRKAVVASVACLAVLALALYGFLGKSANQKVKTGGGKPLVKVVTVTRADMMRHIDLSGQTVADANIPLAPKYTGRVTEVRAKLGDAVEAGDVLMVQDTGDLDISIAANDAATGAARADAREARASYDANYIKARNDLELEQSKYERNQYLYSIGAISQDTLDKVKQEYLASKATFDVLADQVQDGDAASVQSKVYTADKAEHATDALRRQREDMYLRAPRAGVIGYRNVEAGEIVSAGTKVFSLVDNSHLNVDCTLAESDAAILKPGMEVEVTIDALGADYPGKIVYVSPAMDDTSKTYQVRIELETDSDEMKAGLFAHTAIDILQRRATLCVPKEAVLSRNGRQMLFVVDANGKVESREVKIGLMNDAEVEILDGIEPGDTVVVTNQDKLQDGKKVETEPYEGDSSNSGDTSEAAAS</sequence>
<dbReference type="Pfam" id="PF25954">
    <property type="entry name" value="Beta-barrel_RND_2"/>
    <property type="match status" value="1"/>
</dbReference>
<feature type="domain" description="YknX-like C-terminal permuted SH3-like" evidence="6">
    <location>
        <begin position="344"/>
        <end position="410"/>
    </location>
</feature>
<protein>
    <submittedName>
        <fullName evidence="7">Efflux RND transporter periplasmic adaptor subunit</fullName>
    </submittedName>
</protein>
<dbReference type="FunFam" id="2.40.420.20:FF:000006">
    <property type="entry name" value="RND family efflux transporter MFP subunit"/>
    <property type="match status" value="1"/>
</dbReference>
<comment type="caution">
    <text evidence="7">The sequence shown here is derived from an EMBL/GenBank/DDBJ whole genome shotgun (WGS) entry which is preliminary data.</text>
</comment>
<feature type="region of interest" description="Disordered" evidence="3">
    <location>
        <begin position="396"/>
        <end position="430"/>
    </location>
</feature>
<dbReference type="Gene3D" id="2.40.420.20">
    <property type="match status" value="1"/>
</dbReference>
<comment type="similarity">
    <text evidence="1">Belongs to the membrane fusion protein (MFP) (TC 8.A.1) family.</text>
</comment>
<keyword evidence="2" id="KW-0813">Transport</keyword>
<dbReference type="Proteomes" id="UP000283442">
    <property type="component" value="Unassembled WGS sequence"/>
</dbReference>
<evidence type="ECO:0000259" key="6">
    <source>
        <dbReference type="Pfam" id="PF25989"/>
    </source>
</evidence>
<gene>
    <name evidence="7" type="ORF">DW674_07170</name>
</gene>
<dbReference type="Pfam" id="PF25973">
    <property type="entry name" value="BSH_CzcB"/>
    <property type="match status" value="1"/>
</dbReference>
<evidence type="ECO:0000256" key="2">
    <source>
        <dbReference type="ARBA" id="ARBA00022448"/>
    </source>
</evidence>
<feature type="compositionally biased region" description="Basic and acidic residues" evidence="3">
    <location>
        <begin position="402"/>
        <end position="411"/>
    </location>
</feature>
<reference evidence="7 8" key="1">
    <citation type="submission" date="2018-08" db="EMBL/GenBank/DDBJ databases">
        <title>A genome reference for cultivated species of the human gut microbiota.</title>
        <authorList>
            <person name="Zou Y."/>
            <person name="Xue W."/>
            <person name="Luo G."/>
        </authorList>
    </citation>
    <scope>NUCLEOTIDE SEQUENCE [LARGE SCALE GENOMIC DNA]</scope>
    <source>
        <strain evidence="7 8">AM25-21AC</strain>
    </source>
</reference>
<dbReference type="InterPro" id="IPR006143">
    <property type="entry name" value="RND_pump_MFP"/>
</dbReference>
<organism evidence="7 8">
    <name type="scientific">Mitsuokella multacida</name>
    <dbReference type="NCBI Taxonomy" id="52226"/>
    <lineage>
        <taxon>Bacteria</taxon>
        <taxon>Bacillati</taxon>
        <taxon>Bacillota</taxon>
        <taxon>Negativicutes</taxon>
        <taxon>Selenomonadales</taxon>
        <taxon>Selenomonadaceae</taxon>
        <taxon>Mitsuokella</taxon>
    </lineage>
</organism>
<dbReference type="Pfam" id="PF25989">
    <property type="entry name" value="YknX_C"/>
    <property type="match status" value="1"/>
</dbReference>
<dbReference type="GO" id="GO:0015562">
    <property type="term" value="F:efflux transmembrane transporter activity"/>
    <property type="evidence" value="ECO:0007669"/>
    <property type="project" value="TreeGrafter"/>
</dbReference>
<feature type="domain" description="CusB-like beta-barrel" evidence="4">
    <location>
        <begin position="266"/>
        <end position="333"/>
    </location>
</feature>
<evidence type="ECO:0000259" key="4">
    <source>
        <dbReference type="Pfam" id="PF25954"/>
    </source>
</evidence>
<dbReference type="Gene3D" id="1.10.287.470">
    <property type="entry name" value="Helix hairpin bin"/>
    <property type="match status" value="1"/>
</dbReference>
<evidence type="ECO:0000259" key="5">
    <source>
        <dbReference type="Pfam" id="PF25973"/>
    </source>
</evidence>
<dbReference type="OrthoDB" id="1625414at2"/>